<keyword evidence="9" id="KW-0413">Isomerase</keyword>
<reference evidence="18" key="2">
    <citation type="submission" date="2018-03" db="EMBL/GenBank/DDBJ databases">
        <authorList>
            <person name="Derbyshire K."/>
            <person name="Gray T.A."/>
            <person name="Champion M."/>
        </authorList>
    </citation>
    <scope>NUCLEOTIDE SEQUENCE [LARGE SCALE GENOMIC DNA]</scope>
    <source>
        <strain evidence="18">MKD8</strain>
    </source>
</reference>
<evidence type="ECO:0000313" key="17">
    <source>
        <dbReference type="EMBL" id="AWT56366.1"/>
    </source>
</evidence>
<dbReference type="GO" id="GO:0000725">
    <property type="term" value="P:recombinational repair"/>
    <property type="evidence" value="ECO:0007669"/>
    <property type="project" value="TreeGrafter"/>
</dbReference>
<keyword evidence="7 13" id="KW-0238">DNA-binding</keyword>
<dbReference type="GO" id="GO:0006260">
    <property type="term" value="P:DNA replication"/>
    <property type="evidence" value="ECO:0007669"/>
    <property type="project" value="InterPro"/>
</dbReference>
<dbReference type="GO" id="GO:0016887">
    <property type="term" value="F:ATP hydrolysis activity"/>
    <property type="evidence" value="ECO:0007669"/>
    <property type="project" value="RHEA"/>
</dbReference>
<evidence type="ECO:0000256" key="9">
    <source>
        <dbReference type="ARBA" id="ARBA00023235"/>
    </source>
</evidence>
<dbReference type="FunFam" id="1.10.10.160:FF:000001">
    <property type="entry name" value="ATP-dependent DNA helicase"/>
    <property type="match status" value="1"/>
</dbReference>
<dbReference type="Gene3D" id="1.10.486.10">
    <property type="entry name" value="PCRA, domain 4"/>
    <property type="match status" value="1"/>
</dbReference>
<comment type="catalytic activity">
    <reaction evidence="11 13">
        <text>ATP + H2O = ADP + phosphate + H(+)</text>
        <dbReference type="Rhea" id="RHEA:13065"/>
        <dbReference type="ChEBI" id="CHEBI:15377"/>
        <dbReference type="ChEBI" id="CHEBI:15378"/>
        <dbReference type="ChEBI" id="CHEBI:30616"/>
        <dbReference type="ChEBI" id="CHEBI:43474"/>
        <dbReference type="ChEBI" id="CHEBI:456216"/>
        <dbReference type="EC" id="5.6.2.4"/>
    </reaction>
</comment>
<dbReference type="EC" id="5.6.2.4" evidence="13"/>
<dbReference type="Gene3D" id="1.10.10.160">
    <property type="match status" value="1"/>
</dbReference>
<dbReference type="CDD" id="cd17932">
    <property type="entry name" value="DEXQc_UvrD"/>
    <property type="match status" value="1"/>
</dbReference>
<dbReference type="PROSITE" id="PS51217">
    <property type="entry name" value="UVRD_HELICASE_CTER"/>
    <property type="match status" value="1"/>
</dbReference>
<evidence type="ECO:0000256" key="3">
    <source>
        <dbReference type="ARBA" id="ARBA00022763"/>
    </source>
</evidence>
<comment type="catalytic activity">
    <reaction evidence="10">
        <text>Couples ATP hydrolysis with the unwinding of duplex DNA by translocating in the 3'-5' direction.</text>
        <dbReference type="EC" id="5.6.2.4"/>
    </reaction>
</comment>
<evidence type="ECO:0000256" key="2">
    <source>
        <dbReference type="ARBA" id="ARBA00022741"/>
    </source>
</evidence>
<dbReference type="NCBIfam" id="TIGR01073">
    <property type="entry name" value="pcrA"/>
    <property type="match status" value="1"/>
</dbReference>
<organism evidence="17 18">
    <name type="scientific">Mycolicibacterium smegmatis (strain MKD8)</name>
    <name type="common">Mycobacterium smegmatis</name>
    <dbReference type="NCBI Taxonomy" id="1214915"/>
    <lineage>
        <taxon>Bacteria</taxon>
        <taxon>Bacillati</taxon>
        <taxon>Actinomycetota</taxon>
        <taxon>Actinomycetes</taxon>
        <taxon>Mycobacteriales</taxon>
        <taxon>Mycobacteriaceae</taxon>
        <taxon>Mycolicibacterium</taxon>
    </lineage>
</organism>
<evidence type="ECO:0000256" key="11">
    <source>
        <dbReference type="ARBA" id="ARBA00048988"/>
    </source>
</evidence>
<dbReference type="FunFam" id="1.10.486.10:FF:000003">
    <property type="entry name" value="ATP-dependent DNA helicase"/>
    <property type="match status" value="1"/>
</dbReference>
<evidence type="ECO:0000256" key="1">
    <source>
        <dbReference type="ARBA" id="ARBA00009922"/>
    </source>
</evidence>
<dbReference type="Pfam" id="PF00580">
    <property type="entry name" value="UvrD-helicase"/>
    <property type="match status" value="1"/>
</dbReference>
<feature type="domain" description="UvrD-like helicase C-terminal" evidence="16">
    <location>
        <begin position="311"/>
        <end position="607"/>
    </location>
</feature>
<keyword evidence="5 12" id="KW-0347">Helicase</keyword>
<evidence type="ECO:0000256" key="12">
    <source>
        <dbReference type="PROSITE-ProRule" id="PRU00560"/>
    </source>
</evidence>
<dbReference type="GO" id="GO:0003677">
    <property type="term" value="F:DNA binding"/>
    <property type="evidence" value="ECO:0007669"/>
    <property type="project" value="UniProtKB-KW"/>
</dbReference>
<dbReference type="Gene3D" id="3.40.50.300">
    <property type="entry name" value="P-loop containing nucleotide triphosphate hydrolases"/>
    <property type="match status" value="2"/>
</dbReference>
<keyword evidence="2 12" id="KW-0547">Nucleotide-binding</keyword>
<feature type="region of interest" description="Disordered" evidence="14">
    <location>
        <begin position="697"/>
        <end position="733"/>
    </location>
</feature>
<comment type="similarity">
    <text evidence="1 13">Belongs to the helicase family. UvrD subfamily.</text>
</comment>
<dbReference type="InterPro" id="IPR005751">
    <property type="entry name" value="ATP-dep_DNA_helicase_PcrA"/>
</dbReference>
<evidence type="ECO:0000259" key="15">
    <source>
        <dbReference type="PROSITE" id="PS51198"/>
    </source>
</evidence>
<feature type="domain" description="UvrD-like helicase ATP-binding" evidence="15">
    <location>
        <begin position="18"/>
        <end position="310"/>
    </location>
</feature>
<feature type="binding site" evidence="12">
    <location>
        <begin position="39"/>
        <end position="46"/>
    </location>
    <ligand>
        <name>ATP</name>
        <dbReference type="ChEBI" id="CHEBI:30616"/>
    </ligand>
</feature>
<accession>A0A2U9PX50</accession>
<keyword evidence="4 12" id="KW-0378">Hydrolase</keyword>
<dbReference type="InterPro" id="IPR014016">
    <property type="entry name" value="UvrD-like_ATP-bd"/>
</dbReference>
<dbReference type="GO" id="GO:0033202">
    <property type="term" value="C:DNA helicase complex"/>
    <property type="evidence" value="ECO:0007669"/>
    <property type="project" value="TreeGrafter"/>
</dbReference>
<evidence type="ECO:0000259" key="16">
    <source>
        <dbReference type="PROSITE" id="PS51217"/>
    </source>
</evidence>
<dbReference type="GO" id="GO:0005524">
    <property type="term" value="F:ATP binding"/>
    <property type="evidence" value="ECO:0007669"/>
    <property type="project" value="UniProtKB-UniRule"/>
</dbReference>
<dbReference type="PANTHER" id="PTHR11070:SF2">
    <property type="entry name" value="ATP-DEPENDENT DNA HELICASE SRS2"/>
    <property type="match status" value="1"/>
</dbReference>
<dbReference type="AlphaFoldDB" id="A0A2U9PX50"/>
<evidence type="ECO:0000256" key="5">
    <source>
        <dbReference type="ARBA" id="ARBA00022806"/>
    </source>
</evidence>
<evidence type="ECO:0000256" key="4">
    <source>
        <dbReference type="ARBA" id="ARBA00022801"/>
    </source>
</evidence>
<dbReference type="Proteomes" id="UP000011200">
    <property type="component" value="Chromosome"/>
</dbReference>
<dbReference type="InterPro" id="IPR014017">
    <property type="entry name" value="DNA_helicase_UvrD-like_C"/>
</dbReference>
<evidence type="ECO:0000313" key="18">
    <source>
        <dbReference type="Proteomes" id="UP000011200"/>
    </source>
</evidence>
<dbReference type="GO" id="GO:0005829">
    <property type="term" value="C:cytosol"/>
    <property type="evidence" value="ECO:0007669"/>
    <property type="project" value="TreeGrafter"/>
</dbReference>
<protein>
    <recommendedName>
        <fullName evidence="13">ATP-dependent DNA helicase</fullName>
        <ecNumber evidence="13">5.6.2.4</ecNumber>
    </recommendedName>
</protein>
<dbReference type="Pfam" id="PF13361">
    <property type="entry name" value="UvrD_C"/>
    <property type="match status" value="1"/>
</dbReference>
<name>A0A2U9PX50_MYCSE</name>
<dbReference type="GO" id="GO:0043138">
    <property type="term" value="F:3'-5' DNA helicase activity"/>
    <property type="evidence" value="ECO:0007669"/>
    <property type="project" value="UniProtKB-EC"/>
</dbReference>
<dbReference type="Pfam" id="PF21196">
    <property type="entry name" value="PcrA_UvrD_tudor"/>
    <property type="match status" value="1"/>
</dbReference>
<sequence length="783" mass="86639">MTSPSATPFAAETDQLLDGLNPQQRQAVLHEGSPLLIVAGAGSGKTAVLTRRIAYLLAEREVGVGQVLAITFTNKAAAEMRERVVQLVGPRAKAMWVSTFHSTCVRILRNQASLLPGLNSNFSIYDSDDSRRLLMMIGKDLGLDTKRYSPRLLANGISNLKNELIGPEQAAAEASEASDEMATVIAQVYGEYQRRLRAANALDFDDLIGETVAVLQAFPQIAQYYRRRFRHILVDEYQDTNHAQYVLVRELVGHHLEDHDGVPPSELCVVGDADQSIYAFRGATIRNIEDFERDFPDATTILLEQNYRSTQTILNAANAVIARNTGRREKRLWTDAGQGELIVGYVADNEHDEARFVADEIDALTDRHGYNYNDIAVFYRTNNSSRALEEVFIRAGIPYKVVGGVRFYERREIRDIVAYLRVLDNPGDSVSMRRILNTPRRGIGDRAEACVAVYAENTGVSFNEALQAAAEGRVPMLNTRSEKCIASFVQMLDDLRGKLDEELGDLVEAVLERTGYRRELEASSDPQDLARLDNLNELVSVAHEFSIDLANAQALAEESDEPVDEDIPDTGVLAQFLERVSLVADADDIPEEGSGVVTMMTLHTAKGLEFPAVFVTGWEDGMFPHMRALGDPNELSEERRLAYVGITRARQRLYLSRAKVRSSWGQPMLNPESRFLREIPQELIDWRRIEAPTPAYAAPGRMSSSGGGGIGFGSPRPSPNRPGGGRNKPLMVLQPGDRVTHDKYGLGRVEEVSGTGESAMSLIDFGSAGRVKLMHNHAPLQKL</sequence>
<dbReference type="RefSeq" id="WP_036453749.1">
    <property type="nucleotide sequence ID" value="NZ_CP027541.1"/>
</dbReference>
<proteinExistence type="inferred from homology"/>
<dbReference type="PANTHER" id="PTHR11070">
    <property type="entry name" value="UVRD / RECB / PCRA DNA HELICASE FAMILY MEMBER"/>
    <property type="match status" value="1"/>
</dbReference>
<keyword evidence="6 12" id="KW-0067">ATP-binding</keyword>
<evidence type="ECO:0000256" key="14">
    <source>
        <dbReference type="SAM" id="MobiDB-lite"/>
    </source>
</evidence>
<dbReference type="PROSITE" id="PS51198">
    <property type="entry name" value="UVRD_HELICASE_ATP_BIND"/>
    <property type="match status" value="1"/>
</dbReference>
<dbReference type="SUPFAM" id="SSF52540">
    <property type="entry name" value="P-loop containing nucleoside triphosphate hydrolases"/>
    <property type="match status" value="1"/>
</dbReference>
<dbReference type="InterPro" id="IPR027417">
    <property type="entry name" value="P-loop_NTPase"/>
</dbReference>
<reference evidence="17 18" key="1">
    <citation type="journal article" date="2013" name="Genome Announc.">
        <title>Draft genome sequence of MKD8, a conjugal recipient Mycobacterium smegmatis strain.</title>
        <authorList>
            <person name="Gray T.A."/>
            <person name="Palumbo M.J."/>
            <person name="Derbyshire K.M."/>
        </authorList>
    </citation>
    <scope>NUCLEOTIDE SEQUENCE [LARGE SCALE GENOMIC DNA]</scope>
    <source>
        <strain evidence="17 18">MKD8</strain>
    </source>
</reference>
<gene>
    <name evidence="17" type="ORF">D806_054190</name>
</gene>
<dbReference type="CDD" id="cd18807">
    <property type="entry name" value="SF1_C_UvrD"/>
    <property type="match status" value="1"/>
</dbReference>
<evidence type="ECO:0000256" key="7">
    <source>
        <dbReference type="ARBA" id="ARBA00023125"/>
    </source>
</evidence>
<evidence type="ECO:0000256" key="13">
    <source>
        <dbReference type="RuleBase" id="RU364053"/>
    </source>
</evidence>
<dbReference type="GO" id="GO:0009314">
    <property type="term" value="P:response to radiation"/>
    <property type="evidence" value="ECO:0007669"/>
    <property type="project" value="UniProtKB-ARBA"/>
</dbReference>
<evidence type="ECO:0000256" key="6">
    <source>
        <dbReference type="ARBA" id="ARBA00022840"/>
    </source>
</evidence>
<dbReference type="InterPro" id="IPR000212">
    <property type="entry name" value="DNA_helicase_UvrD/REP"/>
</dbReference>
<evidence type="ECO:0000256" key="8">
    <source>
        <dbReference type="ARBA" id="ARBA00023204"/>
    </source>
</evidence>
<dbReference type="EMBL" id="CP027541">
    <property type="protein sequence ID" value="AWT56366.1"/>
    <property type="molecule type" value="Genomic_DNA"/>
</dbReference>
<evidence type="ECO:0000256" key="10">
    <source>
        <dbReference type="ARBA" id="ARBA00034617"/>
    </source>
</evidence>
<keyword evidence="3" id="KW-0227">DNA damage</keyword>
<dbReference type="InterPro" id="IPR013986">
    <property type="entry name" value="DExx_box_DNA_helicase_dom_sf"/>
</dbReference>
<keyword evidence="8" id="KW-0234">DNA repair</keyword>